<gene>
    <name evidence="2" type="ORF">PSTG_15628</name>
</gene>
<evidence type="ECO:0000313" key="3">
    <source>
        <dbReference type="Proteomes" id="UP000054564"/>
    </source>
</evidence>
<evidence type="ECO:0000256" key="1">
    <source>
        <dbReference type="SAM" id="MobiDB-lite"/>
    </source>
</evidence>
<feature type="compositionally biased region" description="Acidic residues" evidence="1">
    <location>
        <begin position="359"/>
        <end position="409"/>
    </location>
</feature>
<name>A0A0L0UV73_9BASI</name>
<protein>
    <submittedName>
        <fullName evidence="2">Uncharacterized protein</fullName>
    </submittedName>
</protein>
<feature type="region of interest" description="Disordered" evidence="1">
    <location>
        <begin position="351"/>
        <end position="409"/>
    </location>
</feature>
<dbReference type="STRING" id="1165861.A0A0L0UV73"/>
<evidence type="ECO:0000313" key="2">
    <source>
        <dbReference type="EMBL" id="KNE90933.1"/>
    </source>
</evidence>
<organism evidence="2 3">
    <name type="scientific">Puccinia striiformis f. sp. tritici PST-78</name>
    <dbReference type="NCBI Taxonomy" id="1165861"/>
    <lineage>
        <taxon>Eukaryota</taxon>
        <taxon>Fungi</taxon>
        <taxon>Dikarya</taxon>
        <taxon>Basidiomycota</taxon>
        <taxon>Pucciniomycotina</taxon>
        <taxon>Pucciniomycetes</taxon>
        <taxon>Pucciniales</taxon>
        <taxon>Pucciniaceae</taxon>
        <taxon>Puccinia</taxon>
    </lineage>
</organism>
<keyword evidence="3" id="KW-1185">Reference proteome</keyword>
<dbReference type="Proteomes" id="UP000054564">
    <property type="component" value="Unassembled WGS sequence"/>
</dbReference>
<comment type="caution">
    <text evidence="2">The sequence shown here is derived from an EMBL/GenBank/DDBJ whole genome shotgun (WGS) entry which is preliminary data.</text>
</comment>
<dbReference type="AlphaFoldDB" id="A0A0L0UV73"/>
<dbReference type="EMBL" id="AJIL01000228">
    <property type="protein sequence ID" value="KNE90933.1"/>
    <property type="molecule type" value="Genomic_DNA"/>
</dbReference>
<reference evidence="3" key="1">
    <citation type="submission" date="2014-03" db="EMBL/GenBank/DDBJ databases">
        <title>The Genome Sequence of Puccinia striiformis f. sp. tritici PST-78.</title>
        <authorList>
            <consortium name="The Broad Institute Genome Sequencing Platform"/>
            <person name="Cuomo C."/>
            <person name="Hulbert S."/>
            <person name="Chen X."/>
            <person name="Walker B."/>
            <person name="Young S.K."/>
            <person name="Zeng Q."/>
            <person name="Gargeya S."/>
            <person name="Fitzgerald M."/>
            <person name="Haas B."/>
            <person name="Abouelleil A."/>
            <person name="Alvarado L."/>
            <person name="Arachchi H.M."/>
            <person name="Berlin A.M."/>
            <person name="Chapman S.B."/>
            <person name="Goldberg J."/>
            <person name="Griggs A."/>
            <person name="Gujja S."/>
            <person name="Hansen M."/>
            <person name="Howarth C."/>
            <person name="Imamovic A."/>
            <person name="Larimer J."/>
            <person name="McCowan C."/>
            <person name="Montmayeur A."/>
            <person name="Murphy C."/>
            <person name="Neiman D."/>
            <person name="Pearson M."/>
            <person name="Priest M."/>
            <person name="Roberts A."/>
            <person name="Saif S."/>
            <person name="Shea T."/>
            <person name="Sisk P."/>
            <person name="Sykes S."/>
            <person name="Wortman J."/>
            <person name="Nusbaum C."/>
            <person name="Birren B."/>
        </authorList>
    </citation>
    <scope>NUCLEOTIDE SEQUENCE [LARGE SCALE GENOMIC DNA]</scope>
    <source>
        <strain evidence="3">race PST-78</strain>
    </source>
</reference>
<proteinExistence type="predicted"/>
<sequence>MSEPDRPVESAAYSLETFRSLEGKRSEEEYQGADIATCRINQGMYEKYIPIMMFVCVFMKIFSKAITQLYEEWANPENLKFRILTPFPDSKETTDTKTEHEIRKRPTRVLLPVFKEELRRLQGNLNPSDHTIRSAWWHEKSLWSLARIDDVIREIDRSIDTQDQIRLHFMDSCKIIFFRSYPTIGCFNSISSREFVGLVKYECQQMVYEIEDNLNSLLENSNSLYHKLFYNKLFRGTNRSHQIIFKEPMIMRIGDENLNGFSVRTDYAKKPIEDGPRERRKVGNMTSNVQEAWVDCWTVIVEKYVDCLLANNHLQVNQRIAKDARKWLQSWVVIFHNATCVLMHAADKAESKKEKQLDYAEDFFESSDEEDEAEDNDDEDDEDEEHNDEDEDEEDEDDEEEEGDDNDDE</sequence>
<accession>A0A0L0UV73</accession>